<dbReference type="GO" id="GO:0015937">
    <property type="term" value="P:coenzyme A biosynthetic process"/>
    <property type="evidence" value="ECO:0007669"/>
    <property type="project" value="UniProtKB-UniRule"/>
</dbReference>
<proteinExistence type="inferred from homology"/>
<dbReference type="EC" id="2.7.7.3" evidence="9"/>
<dbReference type="GO" id="GO:0005737">
    <property type="term" value="C:cytoplasm"/>
    <property type="evidence" value="ECO:0007669"/>
    <property type="project" value="UniProtKB-SubCell"/>
</dbReference>
<dbReference type="Pfam" id="PF01467">
    <property type="entry name" value="CTP_transf_like"/>
    <property type="match status" value="1"/>
</dbReference>
<comment type="caution">
    <text evidence="11">The sequence shown here is derived from an EMBL/GenBank/DDBJ whole genome shotgun (WGS) entry which is preliminary data.</text>
</comment>
<gene>
    <name evidence="9" type="primary">coaD</name>
    <name evidence="11" type="ORF">EI71_00562</name>
</gene>
<evidence type="ECO:0000256" key="1">
    <source>
        <dbReference type="ARBA" id="ARBA00022490"/>
    </source>
</evidence>
<dbReference type="GO" id="GO:0005524">
    <property type="term" value="F:ATP binding"/>
    <property type="evidence" value="ECO:0007669"/>
    <property type="project" value="UniProtKB-KW"/>
</dbReference>
<dbReference type="InParanoid" id="A0A397S0Q5"/>
<feature type="binding site" evidence="9">
    <location>
        <begin position="9"/>
        <end position="10"/>
    </location>
    <ligand>
        <name>ATP</name>
        <dbReference type="ChEBI" id="CHEBI:30616"/>
    </ligand>
</feature>
<dbReference type="Gene3D" id="3.40.50.620">
    <property type="entry name" value="HUPs"/>
    <property type="match status" value="1"/>
</dbReference>
<dbReference type="NCBIfam" id="TIGR01510">
    <property type="entry name" value="coaD_prev_kdtB"/>
    <property type="match status" value="1"/>
</dbReference>
<dbReference type="GO" id="GO:0004595">
    <property type="term" value="F:pantetheine-phosphate adenylyltransferase activity"/>
    <property type="evidence" value="ECO:0007669"/>
    <property type="project" value="UniProtKB-UniRule"/>
</dbReference>
<evidence type="ECO:0000256" key="2">
    <source>
        <dbReference type="ARBA" id="ARBA00022679"/>
    </source>
</evidence>
<feature type="binding site" evidence="9">
    <location>
        <begin position="88"/>
        <end position="90"/>
    </location>
    <ligand>
        <name>ATP</name>
        <dbReference type="ChEBI" id="CHEBI:30616"/>
    </ligand>
</feature>
<evidence type="ECO:0000256" key="3">
    <source>
        <dbReference type="ARBA" id="ARBA00022695"/>
    </source>
</evidence>
<feature type="binding site" evidence="9">
    <location>
        <begin position="123"/>
        <end position="129"/>
    </location>
    <ligand>
        <name>ATP</name>
        <dbReference type="ChEBI" id="CHEBI:30616"/>
    </ligand>
</feature>
<dbReference type="RefSeq" id="WP_162849704.1">
    <property type="nucleotide sequence ID" value="NZ_QXEV01000004.1"/>
</dbReference>
<dbReference type="NCBIfam" id="TIGR00125">
    <property type="entry name" value="cyt_tran_rel"/>
    <property type="match status" value="1"/>
</dbReference>
<feature type="binding site" evidence="9">
    <location>
        <position position="41"/>
    </location>
    <ligand>
        <name>substrate</name>
    </ligand>
</feature>
<feature type="binding site" evidence="9">
    <location>
        <position position="9"/>
    </location>
    <ligand>
        <name>substrate</name>
    </ligand>
</feature>
<keyword evidence="3 9" id="KW-0548">Nucleotidyltransferase</keyword>
<dbReference type="FunCoup" id="A0A397S0Q5">
    <property type="interactions" value="298"/>
</dbReference>
<comment type="function">
    <text evidence="9">Reversibly transfers an adenylyl group from ATP to 4'-phosphopantetheine, yielding dephospho-CoA (dPCoA) and pyrophosphate.</text>
</comment>
<accession>A0A397S0Q5</accession>
<reference evidence="11 12" key="1">
    <citation type="submission" date="2018-08" db="EMBL/GenBank/DDBJ databases">
        <title>Genomic Encyclopedia of Archaeal and Bacterial Type Strains, Phase II (KMG-II): from individual species to whole genera.</title>
        <authorList>
            <person name="Goeker M."/>
        </authorList>
    </citation>
    <scope>NUCLEOTIDE SEQUENCE [LARGE SCALE GENOMIC DNA]</scope>
    <source>
        <strain evidence="11 12">ATCC 27112</strain>
    </source>
</reference>
<feature type="site" description="Transition state stabilizer" evidence="9">
    <location>
        <position position="17"/>
    </location>
</feature>
<dbReference type="PRINTS" id="PR01020">
    <property type="entry name" value="LPSBIOSNTHSS"/>
</dbReference>
<keyword evidence="4 9" id="KW-0547">Nucleotide-binding</keyword>
<dbReference type="SUPFAM" id="SSF52374">
    <property type="entry name" value="Nucleotidylyl transferase"/>
    <property type="match status" value="1"/>
</dbReference>
<dbReference type="AlphaFoldDB" id="A0A397S0Q5"/>
<evidence type="ECO:0000256" key="9">
    <source>
        <dbReference type="HAMAP-Rule" id="MF_00151"/>
    </source>
</evidence>
<dbReference type="PANTHER" id="PTHR21342">
    <property type="entry name" value="PHOSPHOPANTETHEINE ADENYLYLTRANSFERASE"/>
    <property type="match status" value="1"/>
</dbReference>
<evidence type="ECO:0000313" key="12">
    <source>
        <dbReference type="Proteomes" id="UP000266506"/>
    </source>
</evidence>
<evidence type="ECO:0000256" key="8">
    <source>
        <dbReference type="ARBA" id="ARBA00029346"/>
    </source>
</evidence>
<evidence type="ECO:0000256" key="6">
    <source>
        <dbReference type="ARBA" id="ARBA00022842"/>
    </source>
</evidence>
<evidence type="ECO:0000256" key="5">
    <source>
        <dbReference type="ARBA" id="ARBA00022840"/>
    </source>
</evidence>
<comment type="subunit">
    <text evidence="9">Homohexamer.</text>
</comment>
<keyword evidence="1 9" id="KW-0963">Cytoplasm</keyword>
<dbReference type="PANTHER" id="PTHR21342:SF1">
    <property type="entry name" value="PHOSPHOPANTETHEINE ADENYLYLTRANSFERASE"/>
    <property type="match status" value="1"/>
</dbReference>
<comment type="pathway">
    <text evidence="9">Cofactor biosynthesis; coenzyme A biosynthesis; CoA from (R)-pantothenate: step 4/5.</text>
</comment>
<comment type="catalytic activity">
    <reaction evidence="8 9">
        <text>(R)-4'-phosphopantetheine + ATP + H(+) = 3'-dephospho-CoA + diphosphate</text>
        <dbReference type="Rhea" id="RHEA:19801"/>
        <dbReference type="ChEBI" id="CHEBI:15378"/>
        <dbReference type="ChEBI" id="CHEBI:30616"/>
        <dbReference type="ChEBI" id="CHEBI:33019"/>
        <dbReference type="ChEBI" id="CHEBI:57328"/>
        <dbReference type="ChEBI" id="CHEBI:61723"/>
        <dbReference type="EC" id="2.7.7.3"/>
    </reaction>
</comment>
<comment type="similarity">
    <text evidence="9">Belongs to the bacterial CoaD family.</text>
</comment>
<comment type="subcellular location">
    <subcellularLocation>
        <location evidence="9">Cytoplasm</location>
    </subcellularLocation>
</comment>
<comment type="cofactor">
    <cofactor evidence="9">
        <name>Mg(2+)</name>
        <dbReference type="ChEBI" id="CHEBI:18420"/>
    </cofactor>
</comment>
<name>A0A397S0Q5_9MOLU</name>
<dbReference type="InterPro" id="IPR014729">
    <property type="entry name" value="Rossmann-like_a/b/a_fold"/>
</dbReference>
<dbReference type="InterPro" id="IPR004821">
    <property type="entry name" value="Cyt_trans-like"/>
</dbReference>
<dbReference type="InterPro" id="IPR001980">
    <property type="entry name" value="PPAT"/>
</dbReference>
<keyword evidence="12" id="KW-1185">Reference proteome</keyword>
<organism evidence="11 12">
    <name type="scientific">Anaeroplasma bactoclasticum</name>
    <dbReference type="NCBI Taxonomy" id="2088"/>
    <lineage>
        <taxon>Bacteria</taxon>
        <taxon>Bacillati</taxon>
        <taxon>Mycoplasmatota</taxon>
        <taxon>Mollicutes</taxon>
        <taxon>Anaeroplasmatales</taxon>
        <taxon>Anaeroplasmataceae</taxon>
        <taxon>Anaeroplasma</taxon>
    </lineage>
</organism>
<evidence type="ECO:0000256" key="4">
    <source>
        <dbReference type="ARBA" id="ARBA00022741"/>
    </source>
</evidence>
<dbReference type="CDD" id="cd02163">
    <property type="entry name" value="PPAT"/>
    <property type="match status" value="1"/>
</dbReference>
<dbReference type="Proteomes" id="UP000266506">
    <property type="component" value="Unassembled WGS sequence"/>
</dbReference>
<evidence type="ECO:0000259" key="10">
    <source>
        <dbReference type="Pfam" id="PF01467"/>
    </source>
</evidence>
<keyword evidence="2 9" id="KW-0808">Transferase</keyword>
<dbReference type="EMBL" id="QXEV01000004">
    <property type="protein sequence ID" value="RIA77985.1"/>
    <property type="molecule type" value="Genomic_DNA"/>
</dbReference>
<feature type="binding site" evidence="9">
    <location>
        <position position="87"/>
    </location>
    <ligand>
        <name>substrate</name>
    </ligand>
</feature>
<keyword evidence="6 9" id="KW-0460">Magnesium</keyword>
<dbReference type="UniPathway" id="UPA00241">
    <property type="reaction ID" value="UER00355"/>
</dbReference>
<feature type="binding site" evidence="9">
    <location>
        <position position="17"/>
    </location>
    <ligand>
        <name>ATP</name>
        <dbReference type="ChEBI" id="CHEBI:30616"/>
    </ligand>
</feature>
<keyword evidence="5 9" id="KW-0067">ATP-binding</keyword>
<dbReference type="HAMAP" id="MF_00151">
    <property type="entry name" value="PPAT_bact"/>
    <property type="match status" value="1"/>
</dbReference>
<feature type="binding site" evidence="9">
    <location>
        <position position="73"/>
    </location>
    <ligand>
        <name>substrate</name>
    </ligand>
</feature>
<feature type="domain" description="Cytidyltransferase-like" evidence="10">
    <location>
        <begin position="5"/>
        <end position="133"/>
    </location>
</feature>
<protein>
    <recommendedName>
        <fullName evidence="9">Phosphopantetheine adenylyltransferase</fullName>
        <ecNumber evidence="9">2.7.7.3</ecNumber>
    </recommendedName>
    <alternativeName>
        <fullName evidence="9">Dephospho-CoA pyrophosphorylase</fullName>
    </alternativeName>
    <alternativeName>
        <fullName evidence="9">Pantetheine-phosphate adenylyltransferase</fullName>
        <shortName evidence="9">PPAT</shortName>
    </alternativeName>
</protein>
<sequence length="159" mass="18030">MRKAVYPGSFDPISNGHLDIIKRASKLFDEVHVVVSFNIAKGTSFTVEERIEMLKKATAGLTNIVITSWDGLVVSYCKNNGIKVIIRGMRNYSDYENEFSLFQYNKDIYPDVETILLMPTTKNQMVSSSAIKELVTFGCAIDKYVPKCLIEEITNKFKK</sequence>
<evidence type="ECO:0000313" key="11">
    <source>
        <dbReference type="EMBL" id="RIA77985.1"/>
    </source>
</evidence>
<feature type="binding site" evidence="9">
    <location>
        <position position="98"/>
    </location>
    <ligand>
        <name>ATP</name>
        <dbReference type="ChEBI" id="CHEBI:30616"/>
    </ligand>
</feature>
<keyword evidence="7 9" id="KW-0173">Coenzyme A biosynthesis</keyword>
<evidence type="ECO:0000256" key="7">
    <source>
        <dbReference type="ARBA" id="ARBA00022993"/>
    </source>
</evidence>